<evidence type="ECO:0000313" key="10">
    <source>
        <dbReference type="Proteomes" id="UP000298347"/>
    </source>
</evidence>
<evidence type="ECO:0000256" key="5">
    <source>
        <dbReference type="ARBA" id="ARBA00022989"/>
    </source>
</evidence>
<keyword evidence="2" id="KW-0813">Transport</keyword>
<dbReference type="Pfam" id="PF07690">
    <property type="entry name" value="MFS_1"/>
    <property type="match status" value="1"/>
</dbReference>
<dbReference type="Proteomes" id="UP000298347">
    <property type="component" value="Unassembled WGS sequence"/>
</dbReference>
<sequence>MPPCLCTGDLICCRSIDCFYSLGGEHQLIGTILKDRNLVLYFTGRFISSLGDNFLLFAQSIAAYLLTDSLAGVGALWIVRGVASLLLIPVGGVLTDRTNRKTIILVTDFISGILSISYIFITQGNHYWLLPLLAFASQSVNRFSSPALNASFKDVSQNTDLEISGSFAAVLGQTAVIIGPVVASIIYFIFNGKTDILFIADGVSFFISFIFMCGVYFGKRTNPESKKIHFYRDMFNGMNYVKENKPLLFLIILLIPIALTGKTFEVLVLGISEMKWGIGTIGGIGIYLSLFALGGIVGSTQIHKWKHLMNRRRFYAVSTMVLGLLFILMGLLDYLWVSLLITFFVGVFSNVTVTMAQIHIQKTVENNYLGRVFSAWTLLAVIGGGVGAYLSGLFYDQFGLRVSLILFGAFIAVPYAICFLIVWLKRI</sequence>
<evidence type="ECO:0000313" key="9">
    <source>
        <dbReference type="EMBL" id="TGA97661.1"/>
    </source>
</evidence>
<name>A0A4Z0GLL6_9BACL</name>
<feature type="transmembrane region" description="Helical" evidence="7">
    <location>
        <begin position="338"/>
        <end position="356"/>
    </location>
</feature>
<dbReference type="EMBL" id="SRJD01000012">
    <property type="protein sequence ID" value="TGA97661.1"/>
    <property type="molecule type" value="Genomic_DNA"/>
</dbReference>
<dbReference type="SUPFAM" id="SSF103473">
    <property type="entry name" value="MFS general substrate transporter"/>
    <property type="match status" value="1"/>
</dbReference>
<dbReference type="AlphaFoldDB" id="A0A4Z0GLL6"/>
<feature type="transmembrane region" description="Helical" evidence="7">
    <location>
        <begin position="70"/>
        <end position="90"/>
    </location>
</feature>
<dbReference type="OrthoDB" id="9775268at2"/>
<accession>A0A4Z0GLL6</accession>
<keyword evidence="6 7" id="KW-0472">Membrane</keyword>
<dbReference type="PROSITE" id="PS50850">
    <property type="entry name" value="MFS"/>
    <property type="match status" value="1"/>
</dbReference>
<dbReference type="InterPro" id="IPR020846">
    <property type="entry name" value="MFS_dom"/>
</dbReference>
<feature type="transmembrane region" description="Helical" evidence="7">
    <location>
        <begin position="165"/>
        <end position="190"/>
    </location>
</feature>
<gene>
    <name evidence="9" type="ORF">E4665_11175</name>
</gene>
<feature type="transmembrane region" description="Helical" evidence="7">
    <location>
        <begin position="102"/>
        <end position="121"/>
    </location>
</feature>
<comment type="subcellular location">
    <subcellularLocation>
        <location evidence="1">Cell membrane</location>
        <topology evidence="1">Multi-pass membrane protein</topology>
    </subcellularLocation>
</comment>
<feature type="transmembrane region" description="Helical" evidence="7">
    <location>
        <begin position="402"/>
        <end position="424"/>
    </location>
</feature>
<feature type="transmembrane region" description="Helical" evidence="7">
    <location>
        <begin position="314"/>
        <end position="332"/>
    </location>
</feature>
<dbReference type="PANTHER" id="PTHR43266:SF10">
    <property type="entry name" value="BACILYSIN EXPORTER BACE-RELATED"/>
    <property type="match status" value="1"/>
</dbReference>
<organism evidence="9 10">
    <name type="scientific">Sporolactobacillus shoreae</name>
    <dbReference type="NCBI Taxonomy" id="1465501"/>
    <lineage>
        <taxon>Bacteria</taxon>
        <taxon>Bacillati</taxon>
        <taxon>Bacillota</taxon>
        <taxon>Bacilli</taxon>
        <taxon>Bacillales</taxon>
        <taxon>Sporolactobacillaceae</taxon>
        <taxon>Sporolactobacillus</taxon>
    </lineage>
</organism>
<dbReference type="PANTHER" id="PTHR43266">
    <property type="entry name" value="MACROLIDE-EFFLUX PROTEIN"/>
    <property type="match status" value="1"/>
</dbReference>
<dbReference type="GO" id="GO:0022857">
    <property type="term" value="F:transmembrane transporter activity"/>
    <property type="evidence" value="ECO:0007669"/>
    <property type="project" value="InterPro"/>
</dbReference>
<feature type="transmembrane region" description="Helical" evidence="7">
    <location>
        <begin position="247"/>
        <end position="271"/>
    </location>
</feature>
<protein>
    <submittedName>
        <fullName evidence="9">MFS transporter</fullName>
    </submittedName>
</protein>
<keyword evidence="4 7" id="KW-0812">Transmembrane</keyword>
<feature type="transmembrane region" description="Helical" evidence="7">
    <location>
        <begin position="368"/>
        <end position="390"/>
    </location>
</feature>
<keyword evidence="3" id="KW-1003">Cell membrane</keyword>
<evidence type="ECO:0000256" key="7">
    <source>
        <dbReference type="SAM" id="Phobius"/>
    </source>
</evidence>
<dbReference type="InterPro" id="IPR011701">
    <property type="entry name" value="MFS"/>
</dbReference>
<dbReference type="CDD" id="cd06173">
    <property type="entry name" value="MFS_MefA_like"/>
    <property type="match status" value="1"/>
</dbReference>
<comment type="caution">
    <text evidence="9">The sequence shown here is derived from an EMBL/GenBank/DDBJ whole genome shotgun (WGS) entry which is preliminary data.</text>
</comment>
<reference evidence="9 10" key="1">
    <citation type="journal article" date="2015" name="Int. J. Syst. Evol. Microbiol.">
        <title>Sporolactobacillus shoreae sp. nov. and Sporolactobacillus spathodeae sp. nov., two spore-forming lactic acid bacteria isolated from tree barks in Thailand.</title>
        <authorList>
            <person name="Thamacharoensuk T."/>
            <person name="Kitahara M."/>
            <person name="Ohkuma M."/>
            <person name="Thongchul N."/>
            <person name="Tanasupawat S."/>
        </authorList>
    </citation>
    <scope>NUCLEOTIDE SEQUENCE [LARGE SCALE GENOMIC DNA]</scope>
    <source>
        <strain evidence="9 10">BK92</strain>
    </source>
</reference>
<feature type="domain" description="Major facilitator superfamily (MFS) profile" evidence="8">
    <location>
        <begin position="249"/>
        <end position="427"/>
    </location>
</feature>
<keyword evidence="10" id="KW-1185">Reference proteome</keyword>
<keyword evidence="5 7" id="KW-1133">Transmembrane helix</keyword>
<evidence type="ECO:0000256" key="2">
    <source>
        <dbReference type="ARBA" id="ARBA00022448"/>
    </source>
</evidence>
<feature type="transmembrane region" description="Helical" evidence="7">
    <location>
        <begin position="277"/>
        <end position="302"/>
    </location>
</feature>
<dbReference type="GO" id="GO:0005886">
    <property type="term" value="C:plasma membrane"/>
    <property type="evidence" value="ECO:0007669"/>
    <property type="project" value="UniProtKB-SubCell"/>
</dbReference>
<evidence type="ECO:0000256" key="4">
    <source>
        <dbReference type="ARBA" id="ARBA00022692"/>
    </source>
</evidence>
<proteinExistence type="predicted"/>
<feature type="transmembrane region" description="Helical" evidence="7">
    <location>
        <begin position="38"/>
        <end position="58"/>
    </location>
</feature>
<dbReference type="Gene3D" id="1.20.1250.20">
    <property type="entry name" value="MFS general substrate transporter like domains"/>
    <property type="match status" value="1"/>
</dbReference>
<feature type="transmembrane region" description="Helical" evidence="7">
    <location>
        <begin position="196"/>
        <end position="217"/>
    </location>
</feature>
<evidence type="ECO:0000259" key="8">
    <source>
        <dbReference type="PROSITE" id="PS50850"/>
    </source>
</evidence>
<evidence type="ECO:0000256" key="3">
    <source>
        <dbReference type="ARBA" id="ARBA00022475"/>
    </source>
</evidence>
<evidence type="ECO:0000256" key="6">
    <source>
        <dbReference type="ARBA" id="ARBA00023136"/>
    </source>
</evidence>
<evidence type="ECO:0000256" key="1">
    <source>
        <dbReference type="ARBA" id="ARBA00004651"/>
    </source>
</evidence>
<dbReference type="InterPro" id="IPR036259">
    <property type="entry name" value="MFS_trans_sf"/>
</dbReference>